<dbReference type="Proteomes" id="UP001500689">
    <property type="component" value="Unassembled WGS sequence"/>
</dbReference>
<dbReference type="CDD" id="cd09220">
    <property type="entry name" value="GH64-GluB-like"/>
    <property type="match status" value="1"/>
</dbReference>
<gene>
    <name evidence="3" type="ORF">GCM10022222_03230</name>
</gene>
<organism evidence="3 4">
    <name type="scientific">Amycolatopsis ultiminotia</name>
    <dbReference type="NCBI Taxonomy" id="543629"/>
    <lineage>
        <taxon>Bacteria</taxon>
        <taxon>Bacillati</taxon>
        <taxon>Actinomycetota</taxon>
        <taxon>Actinomycetes</taxon>
        <taxon>Pseudonocardiales</taxon>
        <taxon>Pseudonocardiaceae</taxon>
        <taxon>Amycolatopsis</taxon>
    </lineage>
</organism>
<reference evidence="4" key="1">
    <citation type="journal article" date="2019" name="Int. J. Syst. Evol. Microbiol.">
        <title>The Global Catalogue of Microorganisms (GCM) 10K type strain sequencing project: providing services to taxonomists for standard genome sequencing and annotation.</title>
        <authorList>
            <consortium name="The Broad Institute Genomics Platform"/>
            <consortium name="The Broad Institute Genome Sequencing Center for Infectious Disease"/>
            <person name="Wu L."/>
            <person name="Ma J."/>
        </authorList>
    </citation>
    <scope>NUCLEOTIDE SEQUENCE [LARGE SCALE GENOMIC DNA]</scope>
    <source>
        <strain evidence="4">JCM 16898</strain>
    </source>
</reference>
<dbReference type="InterPro" id="IPR037398">
    <property type="entry name" value="Glyco_hydro_64_fam"/>
</dbReference>
<name>A0ABP6V0J2_9PSEU</name>
<dbReference type="PANTHER" id="PTHR38165">
    <property type="match status" value="1"/>
</dbReference>
<dbReference type="InterPro" id="IPR042517">
    <property type="entry name" value="Glyco_hydro_64_N_2"/>
</dbReference>
<evidence type="ECO:0000313" key="3">
    <source>
        <dbReference type="EMBL" id="GAA3524202.1"/>
    </source>
</evidence>
<dbReference type="PROSITE" id="PS52006">
    <property type="entry name" value="GH64"/>
    <property type="match status" value="1"/>
</dbReference>
<comment type="caution">
    <text evidence="3">The sequence shown here is derived from an EMBL/GenBank/DDBJ whole genome shotgun (WGS) entry which is preliminary data.</text>
</comment>
<evidence type="ECO:0000313" key="4">
    <source>
        <dbReference type="Proteomes" id="UP001500689"/>
    </source>
</evidence>
<dbReference type="InterPro" id="IPR006311">
    <property type="entry name" value="TAT_signal"/>
</dbReference>
<dbReference type="EMBL" id="BAAAZN010000001">
    <property type="protein sequence ID" value="GAA3524202.1"/>
    <property type="molecule type" value="Genomic_DNA"/>
</dbReference>
<feature type="domain" description="GH64" evidence="2">
    <location>
        <begin position="30"/>
        <end position="388"/>
    </location>
</feature>
<evidence type="ECO:0000256" key="1">
    <source>
        <dbReference type="SAM" id="SignalP"/>
    </source>
</evidence>
<protein>
    <recommendedName>
        <fullName evidence="2">GH64 domain-containing protein</fullName>
    </recommendedName>
</protein>
<dbReference type="Pfam" id="PF16483">
    <property type="entry name" value="Glyco_hydro_64"/>
    <property type="match status" value="1"/>
</dbReference>
<dbReference type="PANTHER" id="PTHR38165:SF1">
    <property type="entry name" value="GLUCANASE B"/>
    <property type="match status" value="1"/>
</dbReference>
<sequence length="390" mass="41761">MISRRTFLGASAAAVTFPWWGTNLASAATPDTVQVAFDDQSGAGESYAYITGTTLDNRLVILQSDGTPYYPADPGGEMTPLDRDCAIPLKSMAQVSVPKMSSGRIYFVLDAKLDFFVNPGPALVQPDFLSSGDPNYGRNWSFVEFTFNNDELFANISYVDFVAIPIGLHLSTSGSGDQTVQGLPARSLDGICDELGQQGGAWGELVEAGADGKPLRVVSAQHRADKFAGYLDDYIGQVWDTYATAKLTVDSQNPDIGKLTGQVGADGNLTFDNGESFAKPVTADVWSCDSGPFVIKEGDSDARKAIIPRLAAALNRTTLLDNPNQPTDEDPAKFYQAEATNHYARVVHSKLPDNRGYAFPYDDVTPGPDFSGAVQAGDPDTLTVTVSALR</sequence>
<evidence type="ECO:0000259" key="2">
    <source>
        <dbReference type="PROSITE" id="PS52006"/>
    </source>
</evidence>
<dbReference type="Gene3D" id="2.60.110.10">
    <property type="entry name" value="Thaumatin"/>
    <property type="match status" value="1"/>
</dbReference>
<dbReference type="InterPro" id="IPR037176">
    <property type="entry name" value="Osmotin/thaumatin-like_sf"/>
</dbReference>
<keyword evidence="4" id="KW-1185">Reference proteome</keyword>
<dbReference type="PROSITE" id="PS51318">
    <property type="entry name" value="TAT"/>
    <property type="match status" value="1"/>
</dbReference>
<keyword evidence="1" id="KW-0732">Signal</keyword>
<dbReference type="Gene3D" id="3.30.920.50">
    <property type="entry name" value="Beta-1,3-glucanase, C-terminal domain"/>
    <property type="match status" value="1"/>
</dbReference>
<feature type="chain" id="PRO_5047083500" description="GH64 domain-containing protein" evidence="1">
    <location>
        <begin position="28"/>
        <end position="390"/>
    </location>
</feature>
<proteinExistence type="predicted"/>
<dbReference type="InterPro" id="IPR032477">
    <property type="entry name" value="Glyco_hydro_64"/>
</dbReference>
<feature type="signal peptide" evidence="1">
    <location>
        <begin position="1"/>
        <end position="27"/>
    </location>
</feature>
<accession>A0ABP6V0J2</accession>